<evidence type="ECO:0000256" key="2">
    <source>
        <dbReference type="SAM" id="MobiDB-lite"/>
    </source>
</evidence>
<feature type="compositionally biased region" description="Pro residues" evidence="2">
    <location>
        <begin position="320"/>
        <end position="331"/>
    </location>
</feature>
<dbReference type="Pfam" id="PF07223">
    <property type="entry name" value="DUF1421"/>
    <property type="match status" value="1"/>
</dbReference>
<protein>
    <recommendedName>
        <fullName evidence="3">DUF1421 domain-containing protein</fullName>
    </recommendedName>
</protein>
<dbReference type="OrthoDB" id="549883at2759"/>
<feature type="compositionally biased region" description="Pro residues" evidence="2">
    <location>
        <begin position="433"/>
        <end position="444"/>
    </location>
</feature>
<evidence type="ECO:0000256" key="1">
    <source>
        <dbReference type="SAM" id="Coils"/>
    </source>
</evidence>
<feature type="compositionally biased region" description="Pro residues" evidence="2">
    <location>
        <begin position="284"/>
        <end position="313"/>
    </location>
</feature>
<feature type="compositionally biased region" description="Basic and acidic residues" evidence="2">
    <location>
        <begin position="92"/>
        <end position="106"/>
    </location>
</feature>
<dbReference type="AlphaFoldDB" id="A0A1Y1IIT7"/>
<feature type="compositionally biased region" description="Pro residues" evidence="2">
    <location>
        <begin position="259"/>
        <end position="272"/>
    </location>
</feature>
<feature type="compositionally biased region" description="Low complexity" evidence="2">
    <location>
        <begin position="241"/>
        <end position="258"/>
    </location>
</feature>
<feature type="compositionally biased region" description="Pro residues" evidence="2">
    <location>
        <begin position="353"/>
        <end position="365"/>
    </location>
</feature>
<feature type="compositionally biased region" description="Pro residues" evidence="2">
    <location>
        <begin position="459"/>
        <end position="476"/>
    </location>
</feature>
<dbReference type="OMA" id="HPSCGDV"/>
<feature type="region of interest" description="Disordered" evidence="2">
    <location>
        <begin position="1"/>
        <end position="106"/>
    </location>
</feature>
<organism evidence="4 5">
    <name type="scientific">Klebsormidium nitens</name>
    <name type="common">Green alga</name>
    <name type="synonym">Ulothrix nitens</name>
    <dbReference type="NCBI Taxonomy" id="105231"/>
    <lineage>
        <taxon>Eukaryota</taxon>
        <taxon>Viridiplantae</taxon>
        <taxon>Streptophyta</taxon>
        <taxon>Klebsormidiophyceae</taxon>
        <taxon>Klebsormidiales</taxon>
        <taxon>Klebsormidiaceae</taxon>
        <taxon>Klebsormidium</taxon>
    </lineage>
</organism>
<dbReference type="PANTHER" id="PTHR31805:SF14">
    <property type="entry name" value="RECEPTOR-LIKE KINASE, PUTATIVE (DUF1421)-RELATED"/>
    <property type="match status" value="1"/>
</dbReference>
<feature type="compositionally biased region" description="Polar residues" evidence="2">
    <location>
        <begin position="65"/>
        <end position="90"/>
    </location>
</feature>
<dbReference type="PRINTS" id="PR01217">
    <property type="entry name" value="PRICHEXTENSN"/>
</dbReference>
<feature type="region of interest" description="Disordered" evidence="2">
    <location>
        <begin position="204"/>
        <end position="508"/>
    </location>
</feature>
<gene>
    <name evidence="4" type="ORF">KFL_004450030</name>
</gene>
<keyword evidence="1" id="KW-0175">Coiled coil</keyword>
<dbReference type="InterPro" id="IPR010820">
    <property type="entry name" value="DUF1421"/>
</dbReference>
<accession>A0A1Y1IIT7</accession>
<evidence type="ECO:0000259" key="3">
    <source>
        <dbReference type="Pfam" id="PF07223"/>
    </source>
</evidence>
<reference evidence="4 5" key="1">
    <citation type="journal article" date="2014" name="Nat. Commun.">
        <title>Klebsormidium flaccidum genome reveals primary factors for plant terrestrial adaptation.</title>
        <authorList>
            <person name="Hori K."/>
            <person name="Maruyama F."/>
            <person name="Fujisawa T."/>
            <person name="Togashi T."/>
            <person name="Yamamoto N."/>
            <person name="Seo M."/>
            <person name="Sato S."/>
            <person name="Yamada T."/>
            <person name="Mori H."/>
            <person name="Tajima N."/>
            <person name="Moriyama T."/>
            <person name="Ikeuchi M."/>
            <person name="Watanabe M."/>
            <person name="Wada H."/>
            <person name="Kobayashi K."/>
            <person name="Saito M."/>
            <person name="Masuda T."/>
            <person name="Sasaki-Sekimoto Y."/>
            <person name="Mashiguchi K."/>
            <person name="Awai K."/>
            <person name="Shimojima M."/>
            <person name="Masuda S."/>
            <person name="Iwai M."/>
            <person name="Nobusawa T."/>
            <person name="Narise T."/>
            <person name="Kondo S."/>
            <person name="Saito H."/>
            <person name="Sato R."/>
            <person name="Murakawa M."/>
            <person name="Ihara Y."/>
            <person name="Oshima-Yamada Y."/>
            <person name="Ohtaka K."/>
            <person name="Satoh M."/>
            <person name="Sonobe K."/>
            <person name="Ishii M."/>
            <person name="Ohtani R."/>
            <person name="Kanamori-Sato M."/>
            <person name="Honoki R."/>
            <person name="Miyazaki D."/>
            <person name="Mochizuki H."/>
            <person name="Umetsu J."/>
            <person name="Higashi K."/>
            <person name="Shibata D."/>
            <person name="Kamiya Y."/>
            <person name="Sato N."/>
            <person name="Nakamura Y."/>
            <person name="Tabata S."/>
            <person name="Ida S."/>
            <person name="Kurokawa K."/>
            <person name="Ohta H."/>
        </authorList>
    </citation>
    <scope>NUCLEOTIDE SEQUENCE [LARGE SCALE GENOMIC DNA]</scope>
    <source>
        <strain evidence="4 5">NIES-2285</strain>
    </source>
</reference>
<feature type="compositionally biased region" description="Polar residues" evidence="2">
    <location>
        <begin position="27"/>
        <end position="41"/>
    </location>
</feature>
<feature type="compositionally biased region" description="Low complexity" evidence="2">
    <location>
        <begin position="216"/>
        <end position="232"/>
    </location>
</feature>
<dbReference type="Proteomes" id="UP000054558">
    <property type="component" value="Unassembled WGS sequence"/>
</dbReference>
<feature type="compositionally biased region" description="Low complexity" evidence="2">
    <location>
        <begin position="366"/>
        <end position="387"/>
    </location>
</feature>
<keyword evidence="5" id="KW-1185">Reference proteome</keyword>
<dbReference type="STRING" id="105231.A0A1Y1IIT7"/>
<feature type="domain" description="DUF1421" evidence="3">
    <location>
        <begin position="513"/>
        <end position="554"/>
    </location>
</feature>
<dbReference type="PANTHER" id="PTHR31805">
    <property type="entry name" value="RECEPTOR-LIKE KINASE, PUTATIVE (DUF1421)-RELATED"/>
    <property type="match status" value="1"/>
</dbReference>
<name>A0A1Y1IIT7_KLENI</name>
<feature type="coiled-coil region" evidence="1">
    <location>
        <begin position="121"/>
        <end position="155"/>
    </location>
</feature>
<feature type="compositionally biased region" description="Pro residues" evidence="2">
    <location>
        <begin position="388"/>
        <end position="401"/>
    </location>
</feature>
<dbReference type="EMBL" id="DF237394">
    <property type="protein sequence ID" value="GAQ88616.1"/>
    <property type="molecule type" value="Genomic_DNA"/>
</dbReference>
<feature type="compositionally biased region" description="Low complexity" evidence="2">
    <location>
        <begin position="332"/>
        <end position="352"/>
    </location>
</feature>
<feature type="compositionally biased region" description="Low complexity" evidence="2">
    <location>
        <begin position="273"/>
        <end position="283"/>
    </location>
</feature>
<proteinExistence type="predicted"/>
<evidence type="ECO:0000313" key="4">
    <source>
        <dbReference type="EMBL" id="GAQ88616.1"/>
    </source>
</evidence>
<evidence type="ECO:0000313" key="5">
    <source>
        <dbReference type="Proteomes" id="UP000054558"/>
    </source>
</evidence>
<sequence>METNKGGKYPAPSFSTENEPFYDLLKTGNNANQQSSLSGVATNPVDFGENILPSYDFHPTRPAPSLNNGNKMMSPTLSEQSLDGKSSTSEPLHGKQERSVADVDDSKDAVAAVERTMKKYADNLLRVLEDMRGKLTQLERTTDRLESTVAELQNRSADQHGELDGRVRGLEHVLREVQRGVQLLRDKSELQEAQAELAKMQMTTTAAKPPLPAQAPPALTAPPQTFPALTAPPLVPEEPAKPAAPMQMQPQPQVEQQPAPAPVPLPSAPSAPPQQLSVPVPQYQAPPKPPASPHPRHPPQPQQPQGPSGPAPRPRQYGPQAPPYMQRPPPQQQQEAPAYLPQGYGQQAGAPPHQMPPPPPQPQQGPPRQGYEGAPPQGAPHPGGRLALPPPPGSYGPPPPQGYSERPGSTGGYDRPPSASYDRPPTSGYERQAPPPFERPPPPNYDRQSGYEPRVPASPYGPPPQYGAGGPPPAPGTYPRLQMAQPVQSSEPPRTAGSGGPAQLSTSKMPIEQVIDDVAAMGFHKDEVRSIVRQLTETGKSVDLNIVLDTLMTRSGGAAPTGRSW</sequence>